<accession>A0A2S2CL71</accession>
<organism evidence="8 9">
    <name type="scientific">Azospirillum thermophilum</name>
    <dbReference type="NCBI Taxonomy" id="2202148"/>
    <lineage>
        <taxon>Bacteria</taxon>
        <taxon>Pseudomonadati</taxon>
        <taxon>Pseudomonadota</taxon>
        <taxon>Alphaproteobacteria</taxon>
        <taxon>Rhodospirillales</taxon>
        <taxon>Azospirillaceae</taxon>
        <taxon>Azospirillum</taxon>
    </lineage>
</organism>
<keyword evidence="2" id="KW-0813">Transport</keyword>
<dbReference type="AlphaFoldDB" id="A0A2S2CL71"/>
<evidence type="ECO:0000313" key="9">
    <source>
        <dbReference type="Proteomes" id="UP000245629"/>
    </source>
</evidence>
<keyword evidence="3" id="KW-1003">Cell membrane</keyword>
<keyword evidence="9" id="KW-1185">Reference proteome</keyword>
<dbReference type="GO" id="GO:0012505">
    <property type="term" value="C:endomembrane system"/>
    <property type="evidence" value="ECO:0007669"/>
    <property type="project" value="UniProtKB-SubCell"/>
</dbReference>
<evidence type="ECO:0000256" key="4">
    <source>
        <dbReference type="ARBA" id="ARBA00022519"/>
    </source>
</evidence>
<evidence type="ECO:0000256" key="1">
    <source>
        <dbReference type="ARBA" id="ARBA00004308"/>
    </source>
</evidence>
<keyword evidence="5" id="KW-0732">Signal</keyword>
<dbReference type="RefSeq" id="WP_109324216.1">
    <property type="nucleotide sequence ID" value="NZ_CP029352.1"/>
</dbReference>
<dbReference type="PANTHER" id="PTHR30024:SF7">
    <property type="entry name" value="NITRATE_NITRITE BINDING PROTEIN NRTA"/>
    <property type="match status" value="1"/>
</dbReference>
<evidence type="ECO:0000256" key="6">
    <source>
        <dbReference type="ARBA" id="ARBA00023136"/>
    </source>
</evidence>
<dbReference type="Proteomes" id="UP000245629">
    <property type="component" value="Chromosome 1"/>
</dbReference>
<reference evidence="9" key="1">
    <citation type="submission" date="2018-05" db="EMBL/GenBank/DDBJ databases">
        <title>Azospirillum thermophila sp. nov., a novel isolated from hot spring.</title>
        <authorList>
            <person name="Zhao Z."/>
        </authorList>
    </citation>
    <scope>NUCLEOTIDE SEQUENCE [LARGE SCALE GENOMIC DNA]</scope>
    <source>
        <strain evidence="9">CFH 70021</strain>
    </source>
</reference>
<dbReference type="KEGG" id="azz:DEW08_02520"/>
<comment type="subcellular location">
    <subcellularLocation>
        <location evidence="1">Endomembrane system</location>
    </subcellularLocation>
</comment>
<evidence type="ECO:0000256" key="7">
    <source>
        <dbReference type="ARBA" id="ARBA00024031"/>
    </source>
</evidence>
<protein>
    <submittedName>
        <fullName evidence="8">Bicarbonate-binding protein</fullName>
    </submittedName>
</protein>
<dbReference type="SUPFAM" id="SSF53850">
    <property type="entry name" value="Periplasmic binding protein-like II"/>
    <property type="match status" value="1"/>
</dbReference>
<proteinExistence type="inferred from homology"/>
<dbReference type="CDD" id="cd13553">
    <property type="entry name" value="PBP2_NrtA_CpmA_like"/>
    <property type="match status" value="1"/>
</dbReference>
<evidence type="ECO:0000256" key="5">
    <source>
        <dbReference type="ARBA" id="ARBA00022729"/>
    </source>
</evidence>
<keyword evidence="6" id="KW-0472">Membrane</keyword>
<name>A0A2S2CL71_9PROT</name>
<dbReference type="PROSITE" id="PS51318">
    <property type="entry name" value="TAT"/>
    <property type="match status" value="1"/>
</dbReference>
<dbReference type="OrthoDB" id="570524at2"/>
<dbReference type="InterPro" id="IPR044527">
    <property type="entry name" value="NrtA/CpmA_ABC-bd_dom"/>
</dbReference>
<dbReference type="InterPro" id="IPR006311">
    <property type="entry name" value="TAT_signal"/>
</dbReference>
<dbReference type="EMBL" id="CP029352">
    <property type="protein sequence ID" value="AWK85206.1"/>
    <property type="molecule type" value="Genomic_DNA"/>
</dbReference>
<evidence type="ECO:0000256" key="2">
    <source>
        <dbReference type="ARBA" id="ARBA00022448"/>
    </source>
</evidence>
<comment type="similarity">
    <text evidence="7">Belongs to the CmpA/NrtA family.</text>
</comment>
<gene>
    <name evidence="8" type="ORF">DEW08_02520</name>
</gene>
<dbReference type="Pfam" id="PF13379">
    <property type="entry name" value="NMT1_2"/>
    <property type="match status" value="1"/>
</dbReference>
<evidence type="ECO:0000256" key="3">
    <source>
        <dbReference type="ARBA" id="ARBA00022475"/>
    </source>
</evidence>
<dbReference type="PANTHER" id="PTHR30024">
    <property type="entry name" value="ALIPHATIC SULFONATES-BINDING PROTEIN-RELATED"/>
    <property type="match status" value="1"/>
</dbReference>
<dbReference type="Gene3D" id="3.40.190.10">
    <property type="entry name" value="Periplasmic binding protein-like II"/>
    <property type="match status" value="2"/>
</dbReference>
<sequence length="449" mass="48657">MSDDVTTVPGRKACSALSPAGLTRRSLLTGTAQALGTAALLSAARAVVPGGAWAAGLDTPETTKVVLGFIALTDSAPLIVAREKGLFAKYGLPDADVQKQASWGTTRDNIELGSAAGGIDGAHILTPMPYLISSGKVTKNSQKLPMAILARLNVNGQCISVSNRYKAGGVTTEARSLKAAFADARKAGKEVKCAMTFPGGTHDMWLRYWLAANGVDPDRDVSTIVVPPPQMVANMKVDTMEAFCVGEPWNAQLVAQNIGFTALTTGELWSNHPEKALGLRADWVEKNPKAAKALLMAVLEAQMWCDKPENKAEMARILARREWFKVPAEEIQGRSEGTFDYGTGRVVKDSPHVMKFWRDHASYPFKSHDLWFLTENMRWGYQPADLDARALVDQVNREDLWREAAKALGVPAAEIPASPSRGKETFFDGKVFDPESPASYLASLDIRRA</sequence>
<keyword evidence="4" id="KW-0997">Cell inner membrane</keyword>
<evidence type="ECO:0000313" key="8">
    <source>
        <dbReference type="EMBL" id="AWK85206.1"/>
    </source>
</evidence>